<protein>
    <submittedName>
        <fullName evidence="1">Uncharacterized protein</fullName>
    </submittedName>
</protein>
<name>L0F1P1_DESDL</name>
<dbReference type="STRING" id="871963.Desdi_0229"/>
<gene>
    <name evidence="1" type="ordered locus">Desdi_0229</name>
</gene>
<keyword evidence="2" id="KW-1185">Reference proteome</keyword>
<dbReference type="HOGENOM" id="CLU_3389095_0_0_9"/>
<evidence type="ECO:0000313" key="1">
    <source>
        <dbReference type="EMBL" id="AGA67779.1"/>
    </source>
</evidence>
<dbReference type="Proteomes" id="UP000010797">
    <property type="component" value="Chromosome"/>
</dbReference>
<evidence type="ECO:0000313" key="2">
    <source>
        <dbReference type="Proteomes" id="UP000010797"/>
    </source>
</evidence>
<proteinExistence type="predicted"/>
<accession>L0F1P1</accession>
<reference evidence="2" key="1">
    <citation type="submission" date="2012-02" db="EMBL/GenBank/DDBJ databases">
        <title>Complete sequence of Desulfitobacterium dichloroeliminans LMG P-21439.</title>
        <authorList>
            <person name="Lucas S."/>
            <person name="Han J."/>
            <person name="Lapidus A."/>
            <person name="Cheng J.-F."/>
            <person name="Goodwin L."/>
            <person name="Pitluck S."/>
            <person name="Peters L."/>
            <person name="Ovchinnikova G."/>
            <person name="Teshima H."/>
            <person name="Detter J.C."/>
            <person name="Han C."/>
            <person name="Tapia R."/>
            <person name="Land M."/>
            <person name="Hauser L."/>
            <person name="Kyrpides N."/>
            <person name="Ivanova N."/>
            <person name="Pagani I."/>
            <person name="Kruse T."/>
            <person name="de Vos W.M."/>
            <person name="Boon N."/>
            <person name="Smidt H."/>
            <person name="Woyke T."/>
        </authorList>
    </citation>
    <scope>NUCLEOTIDE SEQUENCE [LARGE SCALE GENOMIC DNA]</scope>
    <source>
        <strain evidence="2">LMG P-21439 / DCA1</strain>
    </source>
</reference>
<dbReference type="AlphaFoldDB" id="L0F1P1"/>
<sequence length="32" mass="3876">MERLIPMNMKVVVCVFRGTVTEIKKQWGEYCW</sequence>
<organism evidence="1 2">
    <name type="scientific">Desulfitobacterium dichloroeliminans (strain LMG P-21439 / DCA1)</name>
    <dbReference type="NCBI Taxonomy" id="871963"/>
    <lineage>
        <taxon>Bacteria</taxon>
        <taxon>Bacillati</taxon>
        <taxon>Bacillota</taxon>
        <taxon>Clostridia</taxon>
        <taxon>Eubacteriales</taxon>
        <taxon>Desulfitobacteriaceae</taxon>
        <taxon>Desulfitobacterium</taxon>
    </lineage>
</organism>
<dbReference type="KEGG" id="ddl:Desdi_0229"/>
<dbReference type="EMBL" id="CP003344">
    <property type="protein sequence ID" value="AGA67779.1"/>
    <property type="molecule type" value="Genomic_DNA"/>
</dbReference>